<gene>
    <name evidence="1" type="ORF">GXM_04384</name>
</gene>
<accession>A0A5P8W2I8</accession>
<evidence type="ECO:0000313" key="2">
    <source>
        <dbReference type="Proteomes" id="UP000326678"/>
    </source>
</evidence>
<dbReference type="Gene3D" id="3.40.1350.10">
    <property type="match status" value="1"/>
</dbReference>
<sequence length="145" mass="16775">MPAKDRYHQNVKNALIKDGWTITDDPFHLKWGKKDLYVDLAAEKLLIAEKGTQKIAVEIKTFSGDSEVADLEQAIGQYFTYLAVMSRNYPDRVLYIAVHEDVFTDIFEEEPLGKLILEDYKIPLIVFNPKREVIVRWLIWSNTGS</sequence>
<proteinExistence type="predicted"/>
<dbReference type="AlphaFoldDB" id="A0A5P8W2I8"/>
<dbReference type="SUPFAM" id="SSF52980">
    <property type="entry name" value="Restriction endonuclease-like"/>
    <property type="match status" value="1"/>
</dbReference>
<dbReference type="InterPro" id="IPR011856">
    <property type="entry name" value="tRNA_endonuc-like_dom_sf"/>
</dbReference>
<dbReference type="Proteomes" id="UP000326678">
    <property type="component" value="Chromosome Gxm1"/>
</dbReference>
<dbReference type="EMBL" id="CP045226">
    <property type="protein sequence ID" value="QFS46903.1"/>
    <property type="molecule type" value="Genomic_DNA"/>
</dbReference>
<protein>
    <submittedName>
        <fullName evidence="1">Fatty-acid synthase</fullName>
    </submittedName>
</protein>
<name>A0A5P8W2I8_9NOSO</name>
<dbReference type="RefSeq" id="WP_152589600.1">
    <property type="nucleotide sequence ID" value="NZ_CP045226.1"/>
</dbReference>
<organism evidence="1 2">
    <name type="scientific">Nostoc sphaeroides CCNUC1</name>
    <dbReference type="NCBI Taxonomy" id="2653204"/>
    <lineage>
        <taxon>Bacteria</taxon>
        <taxon>Bacillati</taxon>
        <taxon>Cyanobacteriota</taxon>
        <taxon>Cyanophyceae</taxon>
        <taxon>Nostocales</taxon>
        <taxon>Nostocaceae</taxon>
        <taxon>Nostoc</taxon>
    </lineage>
</organism>
<dbReference type="InterPro" id="IPR014919">
    <property type="entry name" value="XisH"/>
</dbReference>
<keyword evidence="2" id="KW-1185">Reference proteome</keyword>
<dbReference type="GO" id="GO:0003676">
    <property type="term" value="F:nucleic acid binding"/>
    <property type="evidence" value="ECO:0007669"/>
    <property type="project" value="InterPro"/>
</dbReference>
<dbReference type="KEGG" id="nsh:GXM_04384"/>
<reference evidence="1 2" key="1">
    <citation type="submission" date="2019-10" db="EMBL/GenBank/DDBJ databases">
        <title>Genomic and transcriptomic insights into the perfect genentic adaptation of a filamentous nitrogen-fixing cyanobacterium to rice fields.</title>
        <authorList>
            <person name="Chen Z."/>
        </authorList>
    </citation>
    <scope>NUCLEOTIDE SEQUENCE [LARGE SCALE GENOMIC DNA]</scope>
    <source>
        <strain evidence="1">CCNUC1</strain>
    </source>
</reference>
<dbReference type="Pfam" id="PF08814">
    <property type="entry name" value="XisH"/>
    <property type="match status" value="1"/>
</dbReference>
<dbReference type="InterPro" id="IPR011335">
    <property type="entry name" value="Restrct_endonuc-II-like"/>
</dbReference>
<evidence type="ECO:0000313" key="1">
    <source>
        <dbReference type="EMBL" id="QFS46903.1"/>
    </source>
</evidence>
<dbReference type="CDD" id="cd22366">
    <property type="entry name" value="XisH-like"/>
    <property type="match status" value="1"/>
</dbReference>